<dbReference type="PANTHER" id="PTHR46268">
    <property type="entry name" value="STRESS RESPONSE PROTEIN NHAX"/>
    <property type="match status" value="1"/>
</dbReference>
<dbReference type="PIRSF" id="PIRSF006276">
    <property type="entry name" value="UspA"/>
    <property type="match status" value="1"/>
</dbReference>
<dbReference type="AlphaFoldDB" id="G9EPR5"/>
<dbReference type="EMBL" id="JH413826">
    <property type="protein sequence ID" value="EHL30699.1"/>
    <property type="molecule type" value="Genomic_DNA"/>
</dbReference>
<dbReference type="InterPro" id="IPR006015">
    <property type="entry name" value="Universal_stress_UspA"/>
</dbReference>
<proteinExistence type="inferred from homology"/>
<dbReference type="HOGENOM" id="CLU_049301_11_0_6"/>
<name>G9EPR5_9GAMM</name>
<evidence type="ECO:0000313" key="4">
    <source>
        <dbReference type="EMBL" id="EHL30699.1"/>
    </source>
</evidence>
<protein>
    <recommendedName>
        <fullName evidence="2">Universal stress protein</fullName>
    </recommendedName>
</protein>
<dbReference type="Gene3D" id="3.40.50.620">
    <property type="entry name" value="HUPs"/>
    <property type="match status" value="1"/>
</dbReference>
<dbReference type="SUPFAM" id="SSF52402">
    <property type="entry name" value="Adenine nucleotide alpha hydrolases-like"/>
    <property type="match status" value="1"/>
</dbReference>
<evidence type="ECO:0000256" key="1">
    <source>
        <dbReference type="ARBA" id="ARBA00008791"/>
    </source>
</evidence>
<dbReference type="InterPro" id="IPR014729">
    <property type="entry name" value="Rossmann-like_a/b/a_fold"/>
</dbReference>
<dbReference type="STRING" id="658187.LDG_7254"/>
<keyword evidence="5" id="KW-1185">Reference proteome</keyword>
<reference evidence="4 5" key="1">
    <citation type="journal article" date="2011" name="BMC Genomics">
        <title>Insight into cross-talk between intra-amoebal pathogens.</title>
        <authorList>
            <person name="Gimenez G."/>
            <person name="Bertelli C."/>
            <person name="Moliner C."/>
            <person name="Robert C."/>
            <person name="Raoult D."/>
            <person name="Fournier P.E."/>
            <person name="Greub G."/>
        </authorList>
    </citation>
    <scope>NUCLEOTIDE SEQUENCE [LARGE SCALE GENOMIC DNA]</scope>
    <source>
        <strain evidence="4 5">LLAP12</strain>
    </source>
</reference>
<dbReference type="RefSeq" id="WP_006871170.1">
    <property type="nucleotide sequence ID" value="NZ_JH413826.1"/>
</dbReference>
<sequence>MYKKIMLALDGSKVSDYLVGEVIKLTKDQNVNLRIIHVIDESLIYYGGPAFDYLSLIALWRKEGKNILDNAAKIIAAQSSIKFETSMIELKPPHGRVAEVIIEEAKDWPADLLVIGTHGRRGFSRLFLGSVAENVIRIATTPVLVVRGSDV</sequence>
<dbReference type="Pfam" id="PF00582">
    <property type="entry name" value="Usp"/>
    <property type="match status" value="1"/>
</dbReference>
<dbReference type="InterPro" id="IPR006016">
    <property type="entry name" value="UspA"/>
</dbReference>
<keyword evidence="2" id="KW-0963">Cytoplasm</keyword>
<feature type="domain" description="UspA" evidence="3">
    <location>
        <begin position="1"/>
        <end position="147"/>
    </location>
</feature>
<dbReference type="FunCoup" id="G9EPR5">
    <property type="interactions" value="131"/>
</dbReference>
<comment type="similarity">
    <text evidence="1 2">Belongs to the universal stress protein A family.</text>
</comment>
<dbReference type="eggNOG" id="COG0589">
    <property type="taxonomic scope" value="Bacteria"/>
</dbReference>
<dbReference type="InParanoid" id="G9EPR5"/>
<dbReference type="OrthoDB" id="9792500at2"/>
<dbReference type="CDD" id="cd00293">
    <property type="entry name" value="USP-like"/>
    <property type="match status" value="1"/>
</dbReference>
<gene>
    <name evidence="4" type="ORF">LDG_7254</name>
</gene>
<dbReference type="PANTHER" id="PTHR46268:SF15">
    <property type="entry name" value="UNIVERSAL STRESS PROTEIN HP_0031"/>
    <property type="match status" value="1"/>
</dbReference>
<comment type="subcellular location">
    <subcellularLocation>
        <location evidence="2">Cytoplasm</location>
    </subcellularLocation>
</comment>
<evidence type="ECO:0000256" key="2">
    <source>
        <dbReference type="PIRNR" id="PIRNR006276"/>
    </source>
</evidence>
<evidence type="ECO:0000259" key="3">
    <source>
        <dbReference type="Pfam" id="PF00582"/>
    </source>
</evidence>
<accession>G9EPR5</accession>
<dbReference type="GO" id="GO:0005737">
    <property type="term" value="C:cytoplasm"/>
    <property type="evidence" value="ECO:0007669"/>
    <property type="project" value="UniProtKB-SubCell"/>
</dbReference>
<organism evidence="4 5">
    <name type="scientific">Legionella drancourtii LLAP12</name>
    <dbReference type="NCBI Taxonomy" id="658187"/>
    <lineage>
        <taxon>Bacteria</taxon>
        <taxon>Pseudomonadati</taxon>
        <taxon>Pseudomonadota</taxon>
        <taxon>Gammaproteobacteria</taxon>
        <taxon>Legionellales</taxon>
        <taxon>Legionellaceae</taxon>
        <taxon>Legionella</taxon>
    </lineage>
</organism>
<dbReference type="Proteomes" id="UP000002770">
    <property type="component" value="Unassembled WGS sequence"/>
</dbReference>
<evidence type="ECO:0000313" key="5">
    <source>
        <dbReference type="Proteomes" id="UP000002770"/>
    </source>
</evidence>
<dbReference type="PRINTS" id="PR01438">
    <property type="entry name" value="UNVRSLSTRESS"/>
</dbReference>